<organism evidence="1 2">
    <name type="scientific">Flagellimonas flava</name>
    <dbReference type="NCBI Taxonomy" id="570519"/>
    <lineage>
        <taxon>Bacteria</taxon>
        <taxon>Pseudomonadati</taxon>
        <taxon>Bacteroidota</taxon>
        <taxon>Flavobacteriia</taxon>
        <taxon>Flavobacteriales</taxon>
        <taxon>Flavobacteriaceae</taxon>
        <taxon>Flagellimonas</taxon>
    </lineage>
</organism>
<dbReference type="STRING" id="570519.SAMN04488116_1437"/>
<accession>A0A1M5K8W4</accession>
<dbReference type="Proteomes" id="UP000184532">
    <property type="component" value="Unassembled WGS sequence"/>
</dbReference>
<proteinExistence type="predicted"/>
<reference evidence="2" key="1">
    <citation type="submission" date="2016-11" db="EMBL/GenBank/DDBJ databases">
        <authorList>
            <person name="Varghese N."/>
            <person name="Submissions S."/>
        </authorList>
    </citation>
    <scope>NUCLEOTIDE SEQUENCE [LARGE SCALE GENOMIC DNA]</scope>
    <source>
        <strain evidence="2">DSM 22638</strain>
    </source>
</reference>
<dbReference type="AlphaFoldDB" id="A0A1M5K8W4"/>
<dbReference type="OrthoDB" id="9773531at2"/>
<evidence type="ECO:0008006" key="3">
    <source>
        <dbReference type="Google" id="ProtNLM"/>
    </source>
</evidence>
<gene>
    <name evidence="1" type="ORF">SAMN04488116_1437</name>
</gene>
<dbReference type="Pfam" id="PF22612">
    <property type="entry name" value="GH113"/>
    <property type="match status" value="1"/>
</dbReference>
<dbReference type="InterPro" id="IPR055151">
    <property type="entry name" value="GH113"/>
</dbReference>
<evidence type="ECO:0000313" key="2">
    <source>
        <dbReference type="Proteomes" id="UP000184532"/>
    </source>
</evidence>
<dbReference type="InterPro" id="IPR017853">
    <property type="entry name" value="GH"/>
</dbReference>
<dbReference type="CDD" id="cd19608">
    <property type="entry name" value="GH113_mannanase-like"/>
    <property type="match status" value="1"/>
</dbReference>
<protein>
    <recommendedName>
        <fullName evidence="3">GTA TIM-barrel-like domain-containing protein</fullName>
    </recommendedName>
</protein>
<keyword evidence="2" id="KW-1185">Reference proteome</keyword>
<evidence type="ECO:0000313" key="1">
    <source>
        <dbReference type="EMBL" id="SHG49030.1"/>
    </source>
</evidence>
<sequence length="343" mass="40271">MKRLGLLFLFLLQLSCEGQRIEKINGISFVGSRGKVSQLHVDPVVNINANYAAVMPFGFTKNLNDPGVVFDTERQWYGETKRGAKQYIEQLQKKGIKIMLKPQIWIWRGEFTGDLKMNSEEDWKRFEEDYTDFAMTYAQVAEETKAEVYCIGTELEEFVKNRPQFWENLIAKIRSVYKGKLTYAANWDEYKRVPFWSKLDYIGVDAYFPLSEERHPNMEHLKSGWQPWKEKLKALSNEEEKPILFTEFGYRSMDFTAKKPWLVDRNQMDVNLKAQADATQAIFDEFWKEDWFAGGFVWKWFIHHDNSGGPNDNRFTPQNKPAESVIKNFYKTIQEASIQPKGN</sequence>
<dbReference type="RefSeq" id="WP_073177794.1">
    <property type="nucleotide sequence ID" value="NZ_FQWL01000002.1"/>
</dbReference>
<dbReference type="SUPFAM" id="SSF51445">
    <property type="entry name" value="(Trans)glycosidases"/>
    <property type="match status" value="1"/>
</dbReference>
<dbReference type="Gene3D" id="3.20.20.80">
    <property type="entry name" value="Glycosidases"/>
    <property type="match status" value="1"/>
</dbReference>
<name>A0A1M5K8W4_9FLAO</name>
<dbReference type="EMBL" id="FQWL01000002">
    <property type="protein sequence ID" value="SHG49030.1"/>
    <property type="molecule type" value="Genomic_DNA"/>
</dbReference>